<feature type="transmembrane region" description="Helical" evidence="2">
    <location>
        <begin position="57"/>
        <end position="79"/>
    </location>
</feature>
<feature type="domain" description="Major facilitator superfamily (MFS) profile" evidence="3">
    <location>
        <begin position="63"/>
        <end position="487"/>
    </location>
</feature>
<protein>
    <recommendedName>
        <fullName evidence="3">Major facilitator superfamily (MFS) profile domain-containing protein</fullName>
    </recommendedName>
</protein>
<sequence length="509" mass="57702">MSSATHSTINGIEDKDNPDEFDALYVDQVSSFNPHTIGAPKFSMALRRLKKSMNNRIRWVIFGLTWLQLGSVMNCVDVFSFSMVYMEKNATINKEVGHLNVRNFQVYIYTNEEKSTLISAMAIGSLIGMYPQNLFMQRYGARPVLTTASILCAICTVFLPWALDTHFYVALVFRICQGILYSADFGVVGYVCSKWSPLSEVGLSLATLSGFTACRAVVQLPLAGWTVSTFGWRSIYYILSLILVFTTTLWFLFYRDDPQKHSIISSSEHQKILHGRKKEANKLSVPYKKIVSEASVWAVWLAGFADIFASFVFLVYGAQYYKYLGLSAQANAWFNSVKGLLFIGVRIFAGLASDRIRFLSEKSKLRLFNTISLQIPAIFLIVVTFLPRDLPYLHIFFITLYQASFGFNCGGFYKGAALISRQFSYVVIGYIQLFKSLATLIEPLLFSLLVLATSEDEEFTWTNYFMLHAVILTFANLFFVFFVQSEPARFVMSSDLDLDRRKPCESSTN</sequence>
<keyword evidence="2" id="KW-0812">Transmembrane</keyword>
<keyword evidence="5" id="KW-1185">Reference proteome</keyword>
<dbReference type="GO" id="GO:0016020">
    <property type="term" value="C:membrane"/>
    <property type="evidence" value="ECO:0007669"/>
    <property type="project" value="UniProtKB-SubCell"/>
</dbReference>
<dbReference type="InterPro" id="IPR011701">
    <property type="entry name" value="MFS"/>
</dbReference>
<dbReference type="InterPro" id="IPR020846">
    <property type="entry name" value="MFS_dom"/>
</dbReference>
<dbReference type="AlphaFoldDB" id="A0A8S1F0K1"/>
<evidence type="ECO:0000256" key="1">
    <source>
        <dbReference type="ARBA" id="ARBA00004141"/>
    </source>
</evidence>
<dbReference type="Pfam" id="PF07690">
    <property type="entry name" value="MFS_1"/>
    <property type="match status" value="1"/>
</dbReference>
<dbReference type="InterPro" id="IPR036259">
    <property type="entry name" value="MFS_trans_sf"/>
</dbReference>
<accession>A0A8S1F0K1</accession>
<feature type="transmembrane region" description="Helical" evidence="2">
    <location>
        <begin position="425"/>
        <end position="452"/>
    </location>
</feature>
<organism evidence="4 5">
    <name type="scientific">Caenorhabditis bovis</name>
    <dbReference type="NCBI Taxonomy" id="2654633"/>
    <lineage>
        <taxon>Eukaryota</taxon>
        <taxon>Metazoa</taxon>
        <taxon>Ecdysozoa</taxon>
        <taxon>Nematoda</taxon>
        <taxon>Chromadorea</taxon>
        <taxon>Rhabditida</taxon>
        <taxon>Rhabditina</taxon>
        <taxon>Rhabditomorpha</taxon>
        <taxon>Rhabditoidea</taxon>
        <taxon>Rhabditidae</taxon>
        <taxon>Peloderinae</taxon>
        <taxon>Caenorhabditis</taxon>
    </lineage>
</organism>
<proteinExistence type="predicted"/>
<feature type="transmembrane region" description="Helical" evidence="2">
    <location>
        <begin position="143"/>
        <end position="161"/>
    </location>
</feature>
<evidence type="ECO:0000256" key="2">
    <source>
        <dbReference type="SAM" id="Phobius"/>
    </source>
</evidence>
<dbReference type="Gene3D" id="1.20.1250.20">
    <property type="entry name" value="MFS general substrate transporter like domains"/>
    <property type="match status" value="2"/>
</dbReference>
<comment type="caution">
    <text evidence="4">The sequence shown here is derived from an EMBL/GenBank/DDBJ whole genome shotgun (WGS) entry which is preliminary data.</text>
</comment>
<feature type="transmembrane region" description="Helical" evidence="2">
    <location>
        <begin position="297"/>
        <end position="321"/>
    </location>
</feature>
<dbReference type="Proteomes" id="UP000494206">
    <property type="component" value="Unassembled WGS sequence"/>
</dbReference>
<gene>
    <name evidence="4" type="ORF">CBOVIS_LOCUS8091</name>
</gene>
<feature type="transmembrane region" description="Helical" evidence="2">
    <location>
        <begin position="464"/>
        <end position="483"/>
    </location>
</feature>
<dbReference type="SUPFAM" id="SSF103473">
    <property type="entry name" value="MFS general substrate transporter"/>
    <property type="match status" value="1"/>
</dbReference>
<name>A0A8S1F0K1_9PELO</name>
<comment type="subcellular location">
    <subcellularLocation>
        <location evidence="1">Membrane</location>
        <topology evidence="1">Multi-pass membrane protein</topology>
    </subcellularLocation>
</comment>
<evidence type="ECO:0000313" key="5">
    <source>
        <dbReference type="Proteomes" id="UP000494206"/>
    </source>
</evidence>
<feature type="transmembrane region" description="Helical" evidence="2">
    <location>
        <begin position="234"/>
        <end position="254"/>
    </location>
</feature>
<feature type="transmembrane region" description="Helical" evidence="2">
    <location>
        <begin position="365"/>
        <end position="386"/>
    </location>
</feature>
<evidence type="ECO:0000313" key="4">
    <source>
        <dbReference type="EMBL" id="CAB3405956.1"/>
    </source>
</evidence>
<feature type="transmembrane region" description="Helical" evidence="2">
    <location>
        <begin position="167"/>
        <end position="191"/>
    </location>
</feature>
<dbReference type="PANTHER" id="PTHR45757:SF5">
    <property type="entry name" value="MAJOR FACILITATOR SUPERFAMILY (MFS) PROFILE DOMAIN-CONTAINING PROTEIN"/>
    <property type="match status" value="1"/>
</dbReference>
<keyword evidence="2" id="KW-1133">Transmembrane helix</keyword>
<dbReference type="EMBL" id="CADEPM010000005">
    <property type="protein sequence ID" value="CAB3405956.1"/>
    <property type="molecule type" value="Genomic_DNA"/>
</dbReference>
<keyword evidence="2" id="KW-0472">Membrane</keyword>
<evidence type="ECO:0000259" key="3">
    <source>
        <dbReference type="PROSITE" id="PS50850"/>
    </source>
</evidence>
<dbReference type="PROSITE" id="PS50850">
    <property type="entry name" value="MFS"/>
    <property type="match status" value="1"/>
</dbReference>
<feature type="transmembrane region" description="Helical" evidence="2">
    <location>
        <begin position="333"/>
        <end position="353"/>
    </location>
</feature>
<dbReference type="OrthoDB" id="2985014at2759"/>
<dbReference type="GO" id="GO:0022857">
    <property type="term" value="F:transmembrane transporter activity"/>
    <property type="evidence" value="ECO:0007669"/>
    <property type="project" value="InterPro"/>
</dbReference>
<feature type="transmembrane region" description="Helical" evidence="2">
    <location>
        <begin position="392"/>
        <end position="413"/>
    </location>
</feature>
<reference evidence="4 5" key="1">
    <citation type="submission" date="2020-04" db="EMBL/GenBank/DDBJ databases">
        <authorList>
            <person name="Laetsch R D."/>
            <person name="Stevens L."/>
            <person name="Kumar S."/>
            <person name="Blaxter L. M."/>
        </authorList>
    </citation>
    <scope>NUCLEOTIDE SEQUENCE [LARGE SCALE GENOMIC DNA]</scope>
</reference>
<dbReference type="PANTHER" id="PTHR45757">
    <property type="entry name" value="PROTEIN CBG23364-RELATED"/>
    <property type="match status" value="1"/>
</dbReference>